<comment type="caution">
    <text evidence="1">The sequence shown here is derived from an EMBL/GenBank/DDBJ whole genome shotgun (WGS) entry which is preliminary data.</text>
</comment>
<sequence>EKEEEEKKATSSPIPLSMRKPKKCTCSLPFPDLAEFNERQSSAYTTLEESGVNWSELKPQTIVATMRNGRWVRARVNETRADGLYLGLESSGGGGFSGRVKECTGCVHVNKMVAIEKKLTL</sequence>
<evidence type="ECO:0000313" key="1">
    <source>
        <dbReference type="EMBL" id="GMT16531.1"/>
    </source>
</evidence>
<evidence type="ECO:0000313" key="2">
    <source>
        <dbReference type="Proteomes" id="UP001432322"/>
    </source>
</evidence>
<reference evidence="1" key="1">
    <citation type="submission" date="2023-10" db="EMBL/GenBank/DDBJ databases">
        <title>Genome assembly of Pristionchus species.</title>
        <authorList>
            <person name="Yoshida K."/>
            <person name="Sommer R.J."/>
        </authorList>
    </citation>
    <scope>NUCLEOTIDE SEQUENCE</scope>
    <source>
        <strain evidence="1">RS5133</strain>
    </source>
</reference>
<protein>
    <submittedName>
        <fullName evidence="1">Uncharacterized protein</fullName>
    </submittedName>
</protein>
<organism evidence="1 2">
    <name type="scientific">Pristionchus fissidentatus</name>
    <dbReference type="NCBI Taxonomy" id="1538716"/>
    <lineage>
        <taxon>Eukaryota</taxon>
        <taxon>Metazoa</taxon>
        <taxon>Ecdysozoa</taxon>
        <taxon>Nematoda</taxon>
        <taxon>Chromadorea</taxon>
        <taxon>Rhabditida</taxon>
        <taxon>Rhabditina</taxon>
        <taxon>Diplogasteromorpha</taxon>
        <taxon>Diplogasteroidea</taxon>
        <taxon>Neodiplogasteridae</taxon>
        <taxon>Pristionchus</taxon>
    </lineage>
</organism>
<name>A0AAV5VA52_9BILA</name>
<dbReference type="AlphaFoldDB" id="A0AAV5VA52"/>
<proteinExistence type="predicted"/>
<accession>A0AAV5VA52</accession>
<feature type="non-terminal residue" evidence="1">
    <location>
        <position position="1"/>
    </location>
</feature>
<dbReference type="EMBL" id="BTSY01000002">
    <property type="protein sequence ID" value="GMT16531.1"/>
    <property type="molecule type" value="Genomic_DNA"/>
</dbReference>
<dbReference type="Proteomes" id="UP001432322">
    <property type="component" value="Unassembled WGS sequence"/>
</dbReference>
<keyword evidence="2" id="KW-1185">Reference proteome</keyword>
<gene>
    <name evidence="1" type="ORF">PFISCL1PPCAC_7828</name>
</gene>